<evidence type="ECO:0000256" key="1">
    <source>
        <dbReference type="SAM" id="SignalP"/>
    </source>
</evidence>
<name>A0A316UJ35_9BASI</name>
<gene>
    <name evidence="2" type="ORF">BDZ90DRAFT_262796</name>
</gene>
<dbReference type="EMBL" id="KZ819678">
    <property type="protein sequence ID" value="PWN24944.1"/>
    <property type="molecule type" value="Genomic_DNA"/>
</dbReference>
<feature type="signal peptide" evidence="1">
    <location>
        <begin position="1"/>
        <end position="24"/>
    </location>
</feature>
<dbReference type="GeneID" id="37030351"/>
<reference evidence="2 3" key="1">
    <citation type="journal article" date="2018" name="Mol. Biol. Evol.">
        <title>Broad Genomic Sampling Reveals a Smut Pathogenic Ancestry of the Fungal Clade Ustilaginomycotina.</title>
        <authorList>
            <person name="Kijpornyongpan T."/>
            <person name="Mondo S.J."/>
            <person name="Barry K."/>
            <person name="Sandor L."/>
            <person name="Lee J."/>
            <person name="Lipzen A."/>
            <person name="Pangilinan J."/>
            <person name="LaButti K."/>
            <person name="Hainaut M."/>
            <person name="Henrissat B."/>
            <person name="Grigoriev I.V."/>
            <person name="Spatafora J.W."/>
            <person name="Aime M.C."/>
        </authorList>
    </citation>
    <scope>NUCLEOTIDE SEQUENCE [LARGE SCALE GENOMIC DNA]</scope>
    <source>
        <strain evidence="2 3">MCA 5214</strain>
    </source>
</reference>
<keyword evidence="3" id="KW-1185">Reference proteome</keyword>
<accession>A0A316UJ35</accession>
<evidence type="ECO:0000313" key="2">
    <source>
        <dbReference type="EMBL" id="PWN24944.1"/>
    </source>
</evidence>
<keyword evidence="1" id="KW-0732">Signal</keyword>
<evidence type="ECO:0000313" key="3">
    <source>
        <dbReference type="Proteomes" id="UP000245884"/>
    </source>
</evidence>
<dbReference type="Proteomes" id="UP000245884">
    <property type="component" value="Unassembled WGS sequence"/>
</dbReference>
<sequence>MLHRTLSCVLVALHAASITLLALALPYPEINVTDFTITSSSSDVVARTDPMRAVPFTPLLAPLRCIGNNVFCLSIQMANEAYKEFLHVDWGGWSWIEDTPGQEWRTFGFAGSFTGSIRMHCRQDSEDDFTFSFGQLKSSYMSTYSRELRGHTSDGKTMSAVSAKRAVATRKSWVDFHVWCRDWENVKAPNATGLL</sequence>
<feature type="chain" id="PRO_5016234347" evidence="1">
    <location>
        <begin position="25"/>
        <end position="195"/>
    </location>
</feature>
<dbReference type="AlphaFoldDB" id="A0A316UJ35"/>
<proteinExistence type="predicted"/>
<protein>
    <submittedName>
        <fullName evidence="2">Uncharacterized protein</fullName>
    </submittedName>
</protein>
<organism evidence="2 3">
    <name type="scientific">Jaminaea rosea</name>
    <dbReference type="NCBI Taxonomy" id="1569628"/>
    <lineage>
        <taxon>Eukaryota</taxon>
        <taxon>Fungi</taxon>
        <taxon>Dikarya</taxon>
        <taxon>Basidiomycota</taxon>
        <taxon>Ustilaginomycotina</taxon>
        <taxon>Exobasidiomycetes</taxon>
        <taxon>Microstromatales</taxon>
        <taxon>Microstromatales incertae sedis</taxon>
        <taxon>Jaminaea</taxon>
    </lineage>
</organism>
<dbReference type="RefSeq" id="XP_025359556.1">
    <property type="nucleotide sequence ID" value="XM_025508528.1"/>
</dbReference>